<dbReference type="AlphaFoldDB" id="F0SNY9"/>
<sequence length="160" mass="17035">MAVIETVYSPTGQPVQIVDGNDTGFNALDPEAFLKLMIVQLQNQDPTEPTSNEELLNQISTMRSLQSSIELEDMIASLANSQTSSASANFASSAAGLIGHSVTGTIPESTDEEGETIPAEEVEGIVERAILRDGKAYVTIGDKELPVENIASVTWPQVEA</sequence>
<organism evidence="5 6">
    <name type="scientific">Rubinisphaera brasiliensis (strain ATCC 49424 / DSM 5305 / JCM 21570 / IAM 15109 / NBRC 103401 / IFAM 1448)</name>
    <name type="common">Planctomyces brasiliensis</name>
    <dbReference type="NCBI Taxonomy" id="756272"/>
    <lineage>
        <taxon>Bacteria</taxon>
        <taxon>Pseudomonadati</taxon>
        <taxon>Planctomycetota</taxon>
        <taxon>Planctomycetia</taxon>
        <taxon>Planctomycetales</taxon>
        <taxon>Planctomycetaceae</taxon>
        <taxon>Rubinisphaera</taxon>
    </lineage>
</organism>
<comment type="similarity">
    <text evidence="1">Belongs to the FlgD family.</text>
</comment>
<keyword evidence="5" id="KW-0969">Cilium</keyword>
<evidence type="ECO:0000256" key="2">
    <source>
        <dbReference type="ARBA" id="ARBA00016013"/>
    </source>
</evidence>
<evidence type="ECO:0000256" key="1">
    <source>
        <dbReference type="ARBA" id="ARBA00010577"/>
    </source>
</evidence>
<gene>
    <name evidence="5" type="ordered locus">Plabr_2464</name>
</gene>
<dbReference type="HOGENOM" id="CLU_047535_1_2_0"/>
<keyword evidence="3" id="KW-1005">Bacterial flagellum biogenesis</keyword>
<accession>F0SNY9</accession>
<name>F0SNY9_RUBBR</name>
<keyword evidence="5" id="KW-0282">Flagellum</keyword>
<evidence type="ECO:0000256" key="3">
    <source>
        <dbReference type="ARBA" id="ARBA00022795"/>
    </source>
</evidence>
<dbReference type="RefSeq" id="WP_013628789.1">
    <property type="nucleotide sequence ID" value="NC_015174.1"/>
</dbReference>
<protein>
    <recommendedName>
        <fullName evidence="2">Basal-body rod modification protein FlgD</fullName>
    </recommendedName>
</protein>
<comment type="function">
    <text evidence="4">Required for flagellar hook formation. May act as a scaffolding protein.</text>
</comment>
<reference evidence="6" key="1">
    <citation type="submission" date="2011-02" db="EMBL/GenBank/DDBJ databases">
        <title>The complete genome of Planctomyces brasiliensis DSM 5305.</title>
        <authorList>
            <person name="Lucas S."/>
            <person name="Copeland A."/>
            <person name="Lapidus A."/>
            <person name="Bruce D."/>
            <person name="Goodwin L."/>
            <person name="Pitluck S."/>
            <person name="Kyrpides N."/>
            <person name="Mavromatis K."/>
            <person name="Pagani I."/>
            <person name="Ivanova N."/>
            <person name="Ovchinnikova G."/>
            <person name="Lu M."/>
            <person name="Detter J.C."/>
            <person name="Han C."/>
            <person name="Land M."/>
            <person name="Hauser L."/>
            <person name="Markowitz V."/>
            <person name="Cheng J.-F."/>
            <person name="Hugenholtz P."/>
            <person name="Woyke T."/>
            <person name="Wu D."/>
            <person name="Tindall B."/>
            <person name="Pomrenke H.G."/>
            <person name="Brambilla E."/>
            <person name="Klenk H.-P."/>
            <person name="Eisen J.A."/>
        </authorList>
    </citation>
    <scope>NUCLEOTIDE SEQUENCE [LARGE SCALE GENOMIC DNA]</scope>
    <source>
        <strain evidence="6">ATCC 49424 / DSM 5305 / JCM 21570 / NBRC 103401 / IFAM 1448</strain>
    </source>
</reference>
<dbReference type="STRING" id="756272.Plabr_2464"/>
<proteinExistence type="inferred from homology"/>
<dbReference type="InterPro" id="IPR005648">
    <property type="entry name" value="FlgD"/>
</dbReference>
<dbReference type="GO" id="GO:0044781">
    <property type="term" value="P:bacterial-type flagellum organization"/>
    <property type="evidence" value="ECO:0007669"/>
    <property type="project" value="UniProtKB-KW"/>
</dbReference>
<dbReference type="OrthoDB" id="280334at2"/>
<evidence type="ECO:0000313" key="5">
    <source>
        <dbReference type="EMBL" id="ADY60065.1"/>
    </source>
</evidence>
<evidence type="ECO:0000313" key="6">
    <source>
        <dbReference type="Proteomes" id="UP000006860"/>
    </source>
</evidence>
<dbReference type="Proteomes" id="UP000006860">
    <property type="component" value="Chromosome"/>
</dbReference>
<dbReference type="eggNOG" id="COG1843">
    <property type="taxonomic scope" value="Bacteria"/>
</dbReference>
<evidence type="ECO:0000256" key="4">
    <source>
        <dbReference type="ARBA" id="ARBA00024746"/>
    </source>
</evidence>
<dbReference type="Pfam" id="PF03963">
    <property type="entry name" value="FlgD"/>
    <property type="match status" value="1"/>
</dbReference>
<dbReference type="EMBL" id="CP002546">
    <property type="protein sequence ID" value="ADY60065.1"/>
    <property type="molecule type" value="Genomic_DNA"/>
</dbReference>
<dbReference type="KEGG" id="pbs:Plabr_2464"/>
<keyword evidence="6" id="KW-1185">Reference proteome</keyword>
<keyword evidence="5" id="KW-0966">Cell projection</keyword>